<feature type="non-terminal residue" evidence="8">
    <location>
        <position position="1"/>
    </location>
</feature>
<dbReference type="GO" id="GO:0000045">
    <property type="term" value="P:autophagosome assembly"/>
    <property type="evidence" value="ECO:0007669"/>
    <property type="project" value="TreeGrafter"/>
</dbReference>
<evidence type="ECO:0000259" key="7">
    <source>
        <dbReference type="PROSITE" id="PS50011"/>
    </source>
</evidence>
<organism evidence="8 9">
    <name type="scientific">Brachionus calyciflorus</name>
    <dbReference type="NCBI Taxonomy" id="104777"/>
    <lineage>
        <taxon>Eukaryota</taxon>
        <taxon>Metazoa</taxon>
        <taxon>Spiralia</taxon>
        <taxon>Gnathifera</taxon>
        <taxon>Rotifera</taxon>
        <taxon>Eurotatoria</taxon>
        <taxon>Monogononta</taxon>
        <taxon>Pseudotrocha</taxon>
        <taxon>Ploima</taxon>
        <taxon>Brachionidae</taxon>
        <taxon>Brachionus</taxon>
    </lineage>
</organism>
<sequence length="329" mass="38391">MNSADILRDIHIFLGCGAFSKVLKTEKSIDGKKSTFVLKIGLMKNFDDFEKEYSIQSKFNHENILKTIDNGYQIENGYPTILLDYIDGGNLQQYINNNKILDESFTFKAIFDISRGLNYLHSKNIIHRDIKPGNILLKKNQKLFGSNGFIAPEIIMKQDYDEKVDIWSLGSISMELFLKIYIFQHLNPKDENLDLYKDYLTKIDDYKVPNFVHNLLLQKSSERLSAYDLIFIEEVKCKPHTPPQTKTESIVEKPVVRRRSERLLKKNKISTEMIDSQKKEDKESNRYSLSQTQLVVEKPVIRRRSERLAKKREKISESIENGNLVCRLE</sequence>
<keyword evidence="2 5" id="KW-0547">Nucleotide-binding</keyword>
<dbReference type="Gene3D" id="1.10.510.10">
    <property type="entry name" value="Transferase(Phosphotransferase) domain 1"/>
    <property type="match status" value="2"/>
</dbReference>
<dbReference type="SUPFAM" id="SSF56112">
    <property type="entry name" value="Protein kinase-like (PK-like)"/>
    <property type="match status" value="1"/>
</dbReference>
<dbReference type="GO" id="GO:0005776">
    <property type="term" value="C:autophagosome"/>
    <property type="evidence" value="ECO:0007669"/>
    <property type="project" value="TreeGrafter"/>
</dbReference>
<dbReference type="PANTHER" id="PTHR24348">
    <property type="entry name" value="SERINE/THREONINE-PROTEIN KINASE UNC-51-RELATED"/>
    <property type="match status" value="1"/>
</dbReference>
<dbReference type="PANTHER" id="PTHR24348:SF22">
    <property type="entry name" value="NON-SPECIFIC SERINE_THREONINE PROTEIN KINASE"/>
    <property type="match status" value="1"/>
</dbReference>
<keyword evidence="6" id="KW-0723">Serine/threonine-protein kinase</keyword>
<comment type="caution">
    <text evidence="8">The sequence shown here is derived from an EMBL/GenBank/DDBJ whole genome shotgun (WGS) entry which is preliminary data.</text>
</comment>
<comment type="similarity">
    <text evidence="6">Belongs to the protein kinase superfamily.</text>
</comment>
<dbReference type="InterPro" id="IPR008271">
    <property type="entry name" value="Ser/Thr_kinase_AS"/>
</dbReference>
<evidence type="ECO:0000256" key="2">
    <source>
        <dbReference type="ARBA" id="ARBA00022741"/>
    </source>
</evidence>
<dbReference type="GO" id="GO:0005829">
    <property type="term" value="C:cytosol"/>
    <property type="evidence" value="ECO:0007669"/>
    <property type="project" value="TreeGrafter"/>
</dbReference>
<keyword evidence="1" id="KW-0808">Transferase</keyword>
<dbReference type="GO" id="GO:0010506">
    <property type="term" value="P:regulation of autophagy"/>
    <property type="evidence" value="ECO:0007669"/>
    <property type="project" value="InterPro"/>
</dbReference>
<keyword evidence="9" id="KW-1185">Reference proteome</keyword>
<evidence type="ECO:0000256" key="3">
    <source>
        <dbReference type="ARBA" id="ARBA00022777"/>
    </source>
</evidence>
<dbReference type="CDD" id="cd00180">
    <property type="entry name" value="PKc"/>
    <property type="match status" value="1"/>
</dbReference>
<evidence type="ECO:0000256" key="4">
    <source>
        <dbReference type="ARBA" id="ARBA00022840"/>
    </source>
</evidence>
<keyword evidence="4 5" id="KW-0067">ATP-binding</keyword>
<accession>A0A814CJ06</accession>
<dbReference type="PROSITE" id="PS00107">
    <property type="entry name" value="PROTEIN_KINASE_ATP"/>
    <property type="match status" value="1"/>
</dbReference>
<dbReference type="EMBL" id="CAJNOC010002657">
    <property type="protein sequence ID" value="CAF0945185.1"/>
    <property type="molecule type" value="Genomic_DNA"/>
</dbReference>
<name>A0A814CJ06_9BILA</name>
<dbReference type="PROSITE" id="PS00108">
    <property type="entry name" value="PROTEIN_KINASE_ST"/>
    <property type="match status" value="1"/>
</dbReference>
<evidence type="ECO:0000256" key="5">
    <source>
        <dbReference type="PROSITE-ProRule" id="PRU10141"/>
    </source>
</evidence>
<dbReference type="InterPro" id="IPR011009">
    <property type="entry name" value="Kinase-like_dom_sf"/>
</dbReference>
<dbReference type="SMART" id="SM00220">
    <property type="entry name" value="S_TKc"/>
    <property type="match status" value="1"/>
</dbReference>
<dbReference type="InterPro" id="IPR017441">
    <property type="entry name" value="Protein_kinase_ATP_BS"/>
</dbReference>
<protein>
    <recommendedName>
        <fullName evidence="7">Protein kinase domain-containing protein</fullName>
    </recommendedName>
</protein>
<keyword evidence="3" id="KW-0418">Kinase</keyword>
<dbReference type="PROSITE" id="PS50011">
    <property type="entry name" value="PROTEIN_KINASE_DOM"/>
    <property type="match status" value="1"/>
</dbReference>
<dbReference type="InterPro" id="IPR045269">
    <property type="entry name" value="Atg1-like"/>
</dbReference>
<dbReference type="GO" id="GO:0005524">
    <property type="term" value="F:ATP binding"/>
    <property type="evidence" value="ECO:0007669"/>
    <property type="project" value="UniProtKB-UniRule"/>
</dbReference>
<dbReference type="Proteomes" id="UP000663879">
    <property type="component" value="Unassembled WGS sequence"/>
</dbReference>
<gene>
    <name evidence="8" type="ORF">OXX778_LOCUS13645</name>
</gene>
<evidence type="ECO:0000313" key="8">
    <source>
        <dbReference type="EMBL" id="CAF0945185.1"/>
    </source>
</evidence>
<dbReference type="Pfam" id="PF00069">
    <property type="entry name" value="Pkinase"/>
    <property type="match status" value="1"/>
</dbReference>
<dbReference type="GO" id="GO:0000407">
    <property type="term" value="C:phagophore assembly site"/>
    <property type="evidence" value="ECO:0007669"/>
    <property type="project" value="TreeGrafter"/>
</dbReference>
<reference evidence="8" key="1">
    <citation type="submission" date="2021-02" db="EMBL/GenBank/DDBJ databases">
        <authorList>
            <person name="Nowell W R."/>
        </authorList>
    </citation>
    <scope>NUCLEOTIDE SEQUENCE</scope>
    <source>
        <strain evidence="8">Ploen Becks lab</strain>
    </source>
</reference>
<feature type="binding site" evidence="5">
    <location>
        <position position="39"/>
    </location>
    <ligand>
        <name>ATP</name>
        <dbReference type="ChEBI" id="CHEBI:30616"/>
    </ligand>
</feature>
<evidence type="ECO:0000256" key="1">
    <source>
        <dbReference type="ARBA" id="ARBA00022679"/>
    </source>
</evidence>
<evidence type="ECO:0000256" key="6">
    <source>
        <dbReference type="RuleBase" id="RU000304"/>
    </source>
</evidence>
<dbReference type="OrthoDB" id="20134at2759"/>
<dbReference type="GO" id="GO:0004674">
    <property type="term" value="F:protein serine/threonine kinase activity"/>
    <property type="evidence" value="ECO:0007669"/>
    <property type="project" value="UniProtKB-KW"/>
</dbReference>
<dbReference type="InterPro" id="IPR000719">
    <property type="entry name" value="Prot_kinase_dom"/>
</dbReference>
<evidence type="ECO:0000313" key="9">
    <source>
        <dbReference type="Proteomes" id="UP000663879"/>
    </source>
</evidence>
<dbReference type="GO" id="GO:0016020">
    <property type="term" value="C:membrane"/>
    <property type="evidence" value="ECO:0007669"/>
    <property type="project" value="TreeGrafter"/>
</dbReference>
<feature type="domain" description="Protein kinase" evidence="7">
    <location>
        <begin position="8"/>
        <end position="235"/>
    </location>
</feature>
<dbReference type="AlphaFoldDB" id="A0A814CJ06"/>
<proteinExistence type="inferred from homology"/>